<accession>H2J3A1</accession>
<evidence type="ECO:0000256" key="4">
    <source>
        <dbReference type="ARBA" id="ARBA00022833"/>
    </source>
</evidence>
<dbReference type="STRING" id="443254.Marpi_1314"/>
<dbReference type="InterPro" id="IPR037518">
    <property type="entry name" value="MPN"/>
</dbReference>
<dbReference type="NCBIfam" id="NF000642">
    <property type="entry name" value="PRK00024.1"/>
    <property type="match status" value="1"/>
</dbReference>
<sequence length="221" mass="25175">MSELPREKLLKYGPKNLTIDELLAIIIRKGTKDKNVFQLSKEITEKYSLKDLFYMNVNQLSQIKGIGKVTAITLKAVFELGIRFHKEALKKENIKLDSPDKVYDLIYDRFIFEDRENVLCISLNSKLNPISIDTISIGTANHSILHPRDIFKTAIKNNAISIILIHNHPSGDSTPSMQDYDITEKIEKSGELLGIKLSDHIIIGKSEYYSFKLGRKVIRNG</sequence>
<dbReference type="AlphaFoldDB" id="H2J3A1"/>
<dbReference type="GO" id="GO:0046872">
    <property type="term" value="F:metal ion binding"/>
    <property type="evidence" value="ECO:0007669"/>
    <property type="project" value="UniProtKB-KW"/>
</dbReference>
<dbReference type="Gene3D" id="3.40.140.10">
    <property type="entry name" value="Cytidine Deaminase, domain 2"/>
    <property type="match status" value="1"/>
</dbReference>
<dbReference type="PANTHER" id="PTHR30471:SF3">
    <property type="entry name" value="UPF0758 PROTEIN YEES-RELATED"/>
    <property type="match status" value="1"/>
</dbReference>
<proteinExistence type="inferred from homology"/>
<evidence type="ECO:0000256" key="2">
    <source>
        <dbReference type="ARBA" id="ARBA00022723"/>
    </source>
</evidence>
<dbReference type="PROSITE" id="PS50249">
    <property type="entry name" value="MPN"/>
    <property type="match status" value="1"/>
</dbReference>
<evidence type="ECO:0000256" key="1">
    <source>
        <dbReference type="ARBA" id="ARBA00022670"/>
    </source>
</evidence>
<evidence type="ECO:0000313" key="9">
    <source>
        <dbReference type="Proteomes" id="UP000007161"/>
    </source>
</evidence>
<name>H2J3A1_MARPK</name>
<dbReference type="eggNOG" id="COG2003">
    <property type="taxonomic scope" value="Bacteria"/>
</dbReference>
<evidence type="ECO:0000256" key="3">
    <source>
        <dbReference type="ARBA" id="ARBA00022801"/>
    </source>
</evidence>
<reference evidence="8 9" key="1">
    <citation type="journal article" date="2012" name="J. Bacteriol.">
        <title>Complete Genome Sequence of the Thermophilic, Piezophilic, Heterotrophic Bacterium Marinitoga piezophila KA3.</title>
        <authorList>
            <person name="Lucas S."/>
            <person name="Han J."/>
            <person name="Lapidus A."/>
            <person name="Cheng J.F."/>
            <person name="Goodwin L.A."/>
            <person name="Pitluck S."/>
            <person name="Peters L."/>
            <person name="Mikhailova N."/>
            <person name="Teshima H."/>
            <person name="Detter J.C."/>
            <person name="Han C."/>
            <person name="Tapia R."/>
            <person name="Land M."/>
            <person name="Hauser L."/>
            <person name="Kyrpides N.C."/>
            <person name="Ivanova N."/>
            <person name="Pagani I."/>
            <person name="Vannier P."/>
            <person name="Oger P."/>
            <person name="Bartlett D.H."/>
            <person name="Noll K.M."/>
            <person name="Woyke T."/>
            <person name="Jebbar M."/>
        </authorList>
    </citation>
    <scope>NUCLEOTIDE SEQUENCE [LARGE SCALE GENOMIC DNA]</scope>
    <source>
        <strain evidence="9">DSM 14283 / JCM 11233 / KA3</strain>
    </source>
</reference>
<keyword evidence="4" id="KW-0862">Zinc</keyword>
<dbReference type="OrthoDB" id="9804482at2"/>
<evidence type="ECO:0000313" key="8">
    <source>
        <dbReference type="EMBL" id="AEX85717.1"/>
    </source>
</evidence>
<comment type="similarity">
    <text evidence="6">Belongs to the UPF0758 family.</text>
</comment>
<gene>
    <name evidence="8" type="ordered locus">Marpi_1314</name>
</gene>
<dbReference type="InterPro" id="IPR025657">
    <property type="entry name" value="RadC_JAB"/>
</dbReference>
<feature type="domain" description="MPN" evidence="7">
    <location>
        <begin position="95"/>
        <end position="217"/>
    </location>
</feature>
<dbReference type="InterPro" id="IPR020891">
    <property type="entry name" value="UPF0758_CS"/>
</dbReference>
<dbReference type="InterPro" id="IPR001405">
    <property type="entry name" value="UPF0758"/>
</dbReference>
<evidence type="ECO:0000256" key="5">
    <source>
        <dbReference type="ARBA" id="ARBA00023049"/>
    </source>
</evidence>
<keyword evidence="9" id="KW-1185">Reference proteome</keyword>
<dbReference type="RefSeq" id="WP_014296788.1">
    <property type="nucleotide sequence ID" value="NC_016751.1"/>
</dbReference>
<keyword evidence="1" id="KW-0645">Protease</keyword>
<dbReference type="InterPro" id="IPR046778">
    <property type="entry name" value="UPF0758_N"/>
</dbReference>
<dbReference type="GO" id="GO:0008237">
    <property type="term" value="F:metallopeptidase activity"/>
    <property type="evidence" value="ECO:0007669"/>
    <property type="project" value="UniProtKB-KW"/>
</dbReference>
<dbReference type="PANTHER" id="PTHR30471">
    <property type="entry name" value="DNA REPAIR PROTEIN RADC"/>
    <property type="match status" value="1"/>
</dbReference>
<evidence type="ECO:0000259" key="7">
    <source>
        <dbReference type="PROSITE" id="PS50249"/>
    </source>
</evidence>
<keyword evidence="3" id="KW-0378">Hydrolase</keyword>
<organism evidence="8 9">
    <name type="scientific">Marinitoga piezophila (strain DSM 14283 / JCM 11233 / KA3)</name>
    <dbReference type="NCBI Taxonomy" id="443254"/>
    <lineage>
        <taxon>Bacteria</taxon>
        <taxon>Thermotogati</taxon>
        <taxon>Thermotogota</taxon>
        <taxon>Thermotogae</taxon>
        <taxon>Petrotogales</taxon>
        <taxon>Petrotogaceae</taxon>
        <taxon>Marinitoga</taxon>
    </lineage>
</organism>
<reference evidence="9" key="2">
    <citation type="submission" date="2012-01" db="EMBL/GenBank/DDBJ databases">
        <title>Complete sequence of chromosome of Marinitoga piezophila KA3.</title>
        <authorList>
            <person name="Lucas S."/>
            <person name="Han J."/>
            <person name="Lapidus A."/>
            <person name="Cheng J.-F."/>
            <person name="Goodwin L."/>
            <person name="Pitluck S."/>
            <person name="Peters L."/>
            <person name="Mikhailova N."/>
            <person name="Teshima H."/>
            <person name="Detter J.C."/>
            <person name="Han C."/>
            <person name="Tapia R."/>
            <person name="Land M."/>
            <person name="Hauser L."/>
            <person name="Kyrpides N."/>
            <person name="Ivanova N."/>
            <person name="Pagani I."/>
            <person name="Jebbar M."/>
            <person name="Vannier P."/>
            <person name="Oger P."/>
            <person name="Cario A."/>
            <person name="Bartlett D."/>
            <person name="Noll K.M."/>
            <person name="Woyke T."/>
        </authorList>
    </citation>
    <scope>NUCLEOTIDE SEQUENCE [LARGE SCALE GENOMIC DNA]</scope>
    <source>
        <strain evidence="9">DSM 14283 / JCM 11233 / KA3</strain>
    </source>
</reference>
<dbReference type="EMBL" id="CP003257">
    <property type="protein sequence ID" value="AEX85717.1"/>
    <property type="molecule type" value="Genomic_DNA"/>
</dbReference>
<dbReference type="GO" id="GO:0006508">
    <property type="term" value="P:proteolysis"/>
    <property type="evidence" value="ECO:0007669"/>
    <property type="project" value="UniProtKB-KW"/>
</dbReference>
<evidence type="ECO:0000256" key="6">
    <source>
        <dbReference type="RuleBase" id="RU003797"/>
    </source>
</evidence>
<dbReference type="CDD" id="cd08071">
    <property type="entry name" value="MPN_DUF2466"/>
    <property type="match status" value="1"/>
</dbReference>
<dbReference type="HOGENOM" id="CLU_073529_0_2_0"/>
<protein>
    <submittedName>
        <fullName evidence="8">DNA repair protein radc</fullName>
    </submittedName>
</protein>
<dbReference type="KEGG" id="mpz:Marpi_1314"/>
<dbReference type="PROSITE" id="PS01302">
    <property type="entry name" value="UPF0758"/>
    <property type="match status" value="1"/>
</dbReference>
<keyword evidence="5" id="KW-0482">Metalloprotease</keyword>
<dbReference type="Pfam" id="PF20582">
    <property type="entry name" value="UPF0758_N"/>
    <property type="match status" value="1"/>
</dbReference>
<dbReference type="Proteomes" id="UP000007161">
    <property type="component" value="Chromosome"/>
</dbReference>
<keyword evidence="2" id="KW-0479">Metal-binding</keyword>
<dbReference type="Pfam" id="PF04002">
    <property type="entry name" value="RadC"/>
    <property type="match status" value="1"/>
</dbReference>
<dbReference type="NCBIfam" id="TIGR00608">
    <property type="entry name" value="radc"/>
    <property type="match status" value="1"/>
</dbReference>